<dbReference type="Proteomes" id="UP001476798">
    <property type="component" value="Unassembled WGS sequence"/>
</dbReference>
<evidence type="ECO:0008006" key="4">
    <source>
        <dbReference type="Google" id="ProtNLM"/>
    </source>
</evidence>
<dbReference type="PANTHER" id="PTHR24135:SF3">
    <property type="entry name" value="SH3 AND MULTIPLE ANKYRIN REPEAT DOMAINS PROTEIN 1"/>
    <property type="match status" value="1"/>
</dbReference>
<keyword evidence="1" id="KW-0040">ANK repeat</keyword>
<proteinExistence type="predicted"/>
<name>A0ABV0NK34_9TELE</name>
<evidence type="ECO:0000256" key="1">
    <source>
        <dbReference type="PROSITE-ProRule" id="PRU00023"/>
    </source>
</evidence>
<dbReference type="PANTHER" id="PTHR24135">
    <property type="entry name" value="SH3 AND MULTIPLE ANKYRIN REPEAT DOMAINS PROTEIN"/>
    <property type="match status" value="1"/>
</dbReference>
<dbReference type="EMBL" id="JAHRIO010040951">
    <property type="protein sequence ID" value="MEQ2171758.1"/>
    <property type="molecule type" value="Genomic_DNA"/>
</dbReference>
<keyword evidence="3" id="KW-1185">Reference proteome</keyword>
<comment type="caution">
    <text evidence="2">The sequence shown here is derived from an EMBL/GenBank/DDBJ whole genome shotgun (WGS) entry which is preliminary data.</text>
</comment>
<feature type="repeat" description="ANK" evidence="1">
    <location>
        <begin position="32"/>
        <end position="64"/>
    </location>
</feature>
<evidence type="ECO:0000313" key="3">
    <source>
        <dbReference type="Proteomes" id="UP001476798"/>
    </source>
</evidence>
<feature type="non-terminal residue" evidence="2">
    <location>
        <position position="1"/>
    </location>
</feature>
<dbReference type="SMART" id="SM00248">
    <property type="entry name" value="ANK"/>
    <property type="match status" value="2"/>
</dbReference>
<dbReference type="PROSITE" id="PS50088">
    <property type="entry name" value="ANK_REPEAT"/>
    <property type="match status" value="1"/>
</dbReference>
<dbReference type="InterPro" id="IPR036770">
    <property type="entry name" value="Ankyrin_rpt-contain_sf"/>
</dbReference>
<dbReference type="InterPro" id="IPR051569">
    <property type="entry name" value="SHANK"/>
</dbReference>
<dbReference type="PROSITE" id="PS50297">
    <property type="entry name" value="ANK_REP_REGION"/>
    <property type="match status" value="1"/>
</dbReference>
<evidence type="ECO:0000313" key="2">
    <source>
        <dbReference type="EMBL" id="MEQ2171758.1"/>
    </source>
</evidence>
<dbReference type="Gene3D" id="1.25.40.20">
    <property type="entry name" value="Ankyrin repeat-containing domain"/>
    <property type="match status" value="1"/>
</dbReference>
<protein>
    <recommendedName>
        <fullName evidence="4">SHAN3 protein</fullName>
    </recommendedName>
</protein>
<dbReference type="SUPFAM" id="SSF48403">
    <property type="entry name" value="Ankyrin repeat"/>
    <property type="match status" value="1"/>
</dbReference>
<organism evidence="2 3">
    <name type="scientific">Goodea atripinnis</name>
    <dbReference type="NCBI Taxonomy" id="208336"/>
    <lineage>
        <taxon>Eukaryota</taxon>
        <taxon>Metazoa</taxon>
        <taxon>Chordata</taxon>
        <taxon>Craniata</taxon>
        <taxon>Vertebrata</taxon>
        <taxon>Euteleostomi</taxon>
        <taxon>Actinopterygii</taxon>
        <taxon>Neopterygii</taxon>
        <taxon>Teleostei</taxon>
        <taxon>Neoteleostei</taxon>
        <taxon>Acanthomorphata</taxon>
        <taxon>Ovalentaria</taxon>
        <taxon>Atherinomorphae</taxon>
        <taxon>Cyprinodontiformes</taxon>
        <taxon>Goodeidae</taxon>
        <taxon>Goodea</taxon>
    </lineage>
</organism>
<reference evidence="2 3" key="1">
    <citation type="submission" date="2021-06" db="EMBL/GenBank/DDBJ databases">
        <authorList>
            <person name="Palmer J.M."/>
        </authorList>
    </citation>
    <scope>NUCLEOTIDE SEQUENCE [LARGE SCALE GENOMIC DNA]</scope>
    <source>
        <strain evidence="2 3">GA_2019</strain>
        <tissue evidence="2">Muscle</tissue>
    </source>
</reference>
<sequence length="123" mass="13508">TPLSVALQSGLSMEGIRLLVLGGAHMDFRSRDGMTPLHKAVRAHNHAGLLALLSLGASPDYIDRCGLTPLYHTVLTGGETSCCETLLYYRAKMGTRDENGWDETHQVALSRITDEPIRFRVSQ</sequence>
<dbReference type="Pfam" id="PF12796">
    <property type="entry name" value="Ank_2"/>
    <property type="match status" value="1"/>
</dbReference>
<dbReference type="InterPro" id="IPR002110">
    <property type="entry name" value="Ankyrin_rpt"/>
</dbReference>
<gene>
    <name evidence="2" type="ORF">GOODEAATRI_014043</name>
</gene>
<accession>A0ABV0NK34</accession>